<reference evidence="3" key="1">
    <citation type="journal article" date="2018" name="DNA Res.">
        <title>Multiple hybrid de novo genome assembly of finger millet, an orphan allotetraploid crop.</title>
        <authorList>
            <person name="Hatakeyama M."/>
            <person name="Aluri S."/>
            <person name="Balachadran M.T."/>
            <person name="Sivarajan S.R."/>
            <person name="Patrignani A."/>
            <person name="Gruter S."/>
            <person name="Poveda L."/>
            <person name="Shimizu-Inatsugi R."/>
            <person name="Baeten J."/>
            <person name="Francoijs K.J."/>
            <person name="Nataraja K.N."/>
            <person name="Reddy Y.A.N."/>
            <person name="Phadnis S."/>
            <person name="Ravikumar R.L."/>
            <person name="Schlapbach R."/>
            <person name="Sreeman S.M."/>
            <person name="Shimizu K.K."/>
        </authorList>
    </citation>
    <scope>NUCLEOTIDE SEQUENCE</scope>
</reference>
<evidence type="ECO:0000313" key="3">
    <source>
        <dbReference type="EMBL" id="GJM99068.1"/>
    </source>
</evidence>
<name>A0AAV5CKS0_ELECO</name>
<dbReference type="PANTHER" id="PTHR33207">
    <property type="entry name" value="F-BOX DOMAIN CONTAINING PROTEIN-RELATED"/>
    <property type="match status" value="1"/>
</dbReference>
<evidence type="ECO:0000259" key="2">
    <source>
        <dbReference type="PROSITE" id="PS50181"/>
    </source>
</evidence>
<feature type="region of interest" description="Disordered" evidence="1">
    <location>
        <begin position="85"/>
        <end position="104"/>
    </location>
</feature>
<evidence type="ECO:0000256" key="1">
    <source>
        <dbReference type="SAM" id="MobiDB-lite"/>
    </source>
</evidence>
<organism evidence="3 4">
    <name type="scientific">Eleusine coracana subsp. coracana</name>
    <dbReference type="NCBI Taxonomy" id="191504"/>
    <lineage>
        <taxon>Eukaryota</taxon>
        <taxon>Viridiplantae</taxon>
        <taxon>Streptophyta</taxon>
        <taxon>Embryophyta</taxon>
        <taxon>Tracheophyta</taxon>
        <taxon>Spermatophyta</taxon>
        <taxon>Magnoliopsida</taxon>
        <taxon>Liliopsida</taxon>
        <taxon>Poales</taxon>
        <taxon>Poaceae</taxon>
        <taxon>PACMAD clade</taxon>
        <taxon>Chloridoideae</taxon>
        <taxon>Cynodonteae</taxon>
        <taxon>Eleusininae</taxon>
        <taxon>Eleusine</taxon>
    </lineage>
</organism>
<feature type="domain" description="F-box" evidence="2">
    <location>
        <begin position="28"/>
        <end position="78"/>
    </location>
</feature>
<dbReference type="AlphaFoldDB" id="A0AAV5CKS0"/>
<evidence type="ECO:0000313" key="4">
    <source>
        <dbReference type="Proteomes" id="UP001054889"/>
    </source>
</evidence>
<dbReference type="Pfam" id="PF12937">
    <property type="entry name" value="F-box-like"/>
    <property type="match status" value="1"/>
</dbReference>
<feature type="compositionally biased region" description="Low complexity" evidence="1">
    <location>
        <begin position="88"/>
        <end position="98"/>
    </location>
</feature>
<dbReference type="PROSITE" id="PS50181">
    <property type="entry name" value="FBOX"/>
    <property type="match status" value="1"/>
</dbReference>
<comment type="caution">
    <text evidence="3">The sequence shown here is derived from an EMBL/GenBank/DDBJ whole genome shotgun (WGS) entry which is preliminary data.</text>
</comment>
<feature type="compositionally biased region" description="Basic residues" evidence="1">
    <location>
        <begin position="9"/>
        <end position="22"/>
    </location>
</feature>
<keyword evidence="4" id="KW-1185">Reference proteome</keyword>
<proteinExistence type="predicted"/>
<sequence>MAPEGGRRRSDKRRSRAARKKQSAPAGPTTVNDVPDDLLERIFLRLSSSAHLVHAAAACKRWCRVVADPVFLRRFRSLRAPLIAGHYTTTPSTPTTTTGRHGHR</sequence>
<dbReference type="Proteomes" id="UP001054889">
    <property type="component" value="Unassembled WGS sequence"/>
</dbReference>
<reference evidence="3" key="2">
    <citation type="submission" date="2021-12" db="EMBL/GenBank/DDBJ databases">
        <title>Resequencing data analysis of finger millet.</title>
        <authorList>
            <person name="Hatakeyama M."/>
            <person name="Aluri S."/>
            <person name="Balachadran M.T."/>
            <person name="Sivarajan S.R."/>
            <person name="Poveda L."/>
            <person name="Shimizu-Inatsugi R."/>
            <person name="Schlapbach R."/>
            <person name="Sreeman S.M."/>
            <person name="Shimizu K.K."/>
        </authorList>
    </citation>
    <scope>NUCLEOTIDE SEQUENCE</scope>
</reference>
<dbReference type="InterPro" id="IPR036047">
    <property type="entry name" value="F-box-like_dom_sf"/>
</dbReference>
<feature type="region of interest" description="Disordered" evidence="1">
    <location>
        <begin position="1"/>
        <end position="34"/>
    </location>
</feature>
<protein>
    <recommendedName>
        <fullName evidence="2">F-box domain-containing protein</fullName>
    </recommendedName>
</protein>
<dbReference type="Gene3D" id="1.20.1280.50">
    <property type="match status" value="1"/>
</dbReference>
<dbReference type="SUPFAM" id="SSF81383">
    <property type="entry name" value="F-box domain"/>
    <property type="match status" value="1"/>
</dbReference>
<dbReference type="EMBL" id="BQKI01000007">
    <property type="protein sequence ID" value="GJM99068.1"/>
    <property type="molecule type" value="Genomic_DNA"/>
</dbReference>
<dbReference type="InterPro" id="IPR001810">
    <property type="entry name" value="F-box_dom"/>
</dbReference>
<gene>
    <name evidence="3" type="primary">ga16133</name>
    <name evidence="3" type="ORF">PR202_ga16133</name>
</gene>
<accession>A0AAV5CKS0</accession>